<dbReference type="AlphaFoldDB" id="A0A8T5YMX9"/>
<feature type="domain" description="Major facilitator superfamily (MFS) profile" evidence="8">
    <location>
        <begin position="17"/>
        <end position="186"/>
    </location>
</feature>
<evidence type="ECO:0000256" key="2">
    <source>
        <dbReference type="ARBA" id="ARBA00022448"/>
    </source>
</evidence>
<dbReference type="InterPro" id="IPR020846">
    <property type="entry name" value="MFS_dom"/>
</dbReference>
<keyword evidence="4 7" id="KW-0812">Transmembrane</keyword>
<dbReference type="InterPro" id="IPR036259">
    <property type="entry name" value="MFS_trans_sf"/>
</dbReference>
<keyword evidence="3" id="KW-1003">Cell membrane</keyword>
<dbReference type="InterPro" id="IPR011701">
    <property type="entry name" value="MFS"/>
</dbReference>
<feature type="transmembrane region" description="Helical" evidence="7">
    <location>
        <begin position="86"/>
        <end position="107"/>
    </location>
</feature>
<feature type="non-terminal residue" evidence="9">
    <location>
        <position position="186"/>
    </location>
</feature>
<dbReference type="PANTHER" id="PTHR42718">
    <property type="entry name" value="MAJOR FACILITATOR SUPERFAMILY MULTIDRUG TRANSPORTER MFSC"/>
    <property type="match status" value="1"/>
</dbReference>
<feature type="transmembrane region" description="Helical" evidence="7">
    <location>
        <begin position="15"/>
        <end position="34"/>
    </location>
</feature>
<dbReference type="Gene3D" id="1.20.1720.10">
    <property type="entry name" value="Multidrug resistance protein D"/>
    <property type="match status" value="1"/>
</dbReference>
<feature type="transmembrane region" description="Helical" evidence="7">
    <location>
        <begin position="113"/>
        <end position="132"/>
    </location>
</feature>
<evidence type="ECO:0000256" key="1">
    <source>
        <dbReference type="ARBA" id="ARBA00004141"/>
    </source>
</evidence>
<dbReference type="CDD" id="cd17321">
    <property type="entry name" value="MFS_MMR_MDR_like"/>
    <property type="match status" value="1"/>
</dbReference>
<dbReference type="PROSITE" id="PS50850">
    <property type="entry name" value="MFS"/>
    <property type="match status" value="1"/>
</dbReference>
<evidence type="ECO:0000256" key="6">
    <source>
        <dbReference type="ARBA" id="ARBA00023136"/>
    </source>
</evidence>
<dbReference type="GO" id="GO:0016020">
    <property type="term" value="C:membrane"/>
    <property type="evidence" value="ECO:0007669"/>
    <property type="project" value="UniProtKB-SubCell"/>
</dbReference>
<dbReference type="GO" id="GO:0022857">
    <property type="term" value="F:transmembrane transporter activity"/>
    <property type="evidence" value="ECO:0007669"/>
    <property type="project" value="InterPro"/>
</dbReference>
<dbReference type="PANTHER" id="PTHR42718:SF9">
    <property type="entry name" value="MAJOR FACILITATOR SUPERFAMILY MULTIDRUG TRANSPORTER MFSC"/>
    <property type="match status" value="1"/>
</dbReference>
<gene>
    <name evidence="9" type="ORF">GQM21_29275</name>
</gene>
<evidence type="ECO:0000259" key="8">
    <source>
        <dbReference type="PROSITE" id="PS50850"/>
    </source>
</evidence>
<name>A0A8T5YMX9_ECOLX</name>
<comment type="caution">
    <text evidence="9">The sequence shown here is derived from an EMBL/GenBank/DDBJ whole genome shotgun (WGS) entry which is preliminary data.</text>
</comment>
<accession>A0A8T5YMX9</accession>
<protein>
    <submittedName>
        <fullName evidence="9">MFS transporter</fullName>
    </submittedName>
</protein>
<evidence type="ECO:0000256" key="7">
    <source>
        <dbReference type="SAM" id="Phobius"/>
    </source>
</evidence>
<dbReference type="SUPFAM" id="SSF103473">
    <property type="entry name" value="MFS general substrate transporter"/>
    <property type="match status" value="1"/>
</dbReference>
<keyword evidence="2" id="KW-0813">Transport</keyword>
<organism evidence="9 10">
    <name type="scientific">Escherichia coli</name>
    <dbReference type="NCBI Taxonomy" id="562"/>
    <lineage>
        <taxon>Bacteria</taxon>
        <taxon>Pseudomonadati</taxon>
        <taxon>Pseudomonadota</taxon>
        <taxon>Gammaproteobacteria</taxon>
        <taxon>Enterobacterales</taxon>
        <taxon>Enterobacteriaceae</taxon>
        <taxon>Escherichia</taxon>
    </lineage>
</organism>
<keyword evidence="6 7" id="KW-0472">Membrane</keyword>
<dbReference type="FunFam" id="1.20.1720.10:FF:000011">
    <property type="entry name" value="Transporter, major facilitator family"/>
    <property type="match status" value="1"/>
</dbReference>
<reference evidence="9 10" key="1">
    <citation type="submission" date="2019-12" db="EMBL/GenBank/DDBJ databases">
        <title>Enteriobacteria Tanzani isolates_10432.</title>
        <authorList>
            <person name="Subbiah M."/>
            <person name="Call D."/>
        </authorList>
    </citation>
    <scope>NUCLEOTIDE SEQUENCE [LARGE SCALE GENOMIC DNA]</scope>
    <source>
        <strain evidence="9 10">10432wG8</strain>
    </source>
</reference>
<dbReference type="PRINTS" id="PR01036">
    <property type="entry name" value="TCRTETB"/>
</dbReference>
<evidence type="ECO:0000256" key="4">
    <source>
        <dbReference type="ARBA" id="ARBA00022692"/>
    </source>
</evidence>
<dbReference type="Proteomes" id="UP000462271">
    <property type="component" value="Unassembled WGS sequence"/>
</dbReference>
<comment type="subcellular location">
    <subcellularLocation>
        <location evidence="1">Membrane</location>
        <topology evidence="1">Multi-pass membrane protein</topology>
    </subcellularLocation>
</comment>
<feature type="transmembrane region" description="Helical" evidence="7">
    <location>
        <begin position="54"/>
        <end position="74"/>
    </location>
</feature>
<evidence type="ECO:0000256" key="3">
    <source>
        <dbReference type="ARBA" id="ARBA00022475"/>
    </source>
</evidence>
<keyword evidence="5 7" id="KW-1133">Transmembrane helix</keyword>
<evidence type="ECO:0000313" key="10">
    <source>
        <dbReference type="Proteomes" id="UP000462271"/>
    </source>
</evidence>
<proteinExistence type="predicted"/>
<evidence type="ECO:0000313" key="9">
    <source>
        <dbReference type="EMBL" id="MWL01159.1"/>
    </source>
</evidence>
<feature type="transmembrane region" description="Helical" evidence="7">
    <location>
        <begin position="144"/>
        <end position="163"/>
    </location>
</feature>
<sequence>MPKVQADGLPLPQRYGAILTIVIGISMAVLDGAIANVALPTIATDLHATPASSIWVVNAYQIAIVISLLSFSFLGDMFGYRRVYKCGLVVFLLSSLFCALSDSLQMLTLARVIQGFGGAALMSVNTALIRLIYPQRFLGRGMGVNSFIVAVSSAAGPTIAAAILSIASWKWLFLINVPLGIIALLL</sequence>
<evidence type="ECO:0000256" key="5">
    <source>
        <dbReference type="ARBA" id="ARBA00022989"/>
    </source>
</evidence>
<dbReference type="EMBL" id="WTML01000428">
    <property type="protein sequence ID" value="MWL01159.1"/>
    <property type="molecule type" value="Genomic_DNA"/>
</dbReference>
<dbReference type="Pfam" id="PF07690">
    <property type="entry name" value="MFS_1"/>
    <property type="match status" value="1"/>
</dbReference>